<comment type="subcellular location">
    <subcellularLocation>
        <location evidence="1">Nucleus</location>
    </subcellularLocation>
</comment>
<feature type="compositionally biased region" description="Polar residues" evidence="7">
    <location>
        <begin position="61"/>
        <end position="76"/>
    </location>
</feature>
<evidence type="ECO:0000313" key="9">
    <source>
        <dbReference type="EMBL" id="CAH9077678.1"/>
    </source>
</evidence>
<dbReference type="InterPro" id="IPR001005">
    <property type="entry name" value="SANT/Myb"/>
</dbReference>
<keyword evidence="4" id="KW-0238">DNA-binding</keyword>
<keyword evidence="6" id="KW-0539">Nucleus</keyword>
<dbReference type="Pfam" id="PF26214">
    <property type="entry name" value="Ubiquitin_GT-1"/>
    <property type="match status" value="2"/>
</dbReference>
<comment type="caution">
    <text evidence="9">The sequence shown here is derived from an EMBL/GenBank/DDBJ whole genome shotgun (WGS) entry which is preliminary data.</text>
</comment>
<accession>A0AAV0CI58</accession>
<dbReference type="Pfam" id="PF13837">
    <property type="entry name" value="Myb_DNA-bind_4"/>
    <property type="match status" value="1"/>
</dbReference>
<keyword evidence="10" id="KW-1185">Reference proteome</keyword>
<dbReference type="CDD" id="cd12203">
    <property type="entry name" value="GT1"/>
    <property type="match status" value="1"/>
</dbReference>
<dbReference type="InterPro" id="IPR058943">
    <property type="entry name" value="GT-1/4_C"/>
</dbReference>
<organism evidence="9 10">
    <name type="scientific">Cuscuta epithymum</name>
    <dbReference type="NCBI Taxonomy" id="186058"/>
    <lineage>
        <taxon>Eukaryota</taxon>
        <taxon>Viridiplantae</taxon>
        <taxon>Streptophyta</taxon>
        <taxon>Embryophyta</taxon>
        <taxon>Tracheophyta</taxon>
        <taxon>Spermatophyta</taxon>
        <taxon>Magnoliopsida</taxon>
        <taxon>eudicotyledons</taxon>
        <taxon>Gunneridae</taxon>
        <taxon>Pentapetalae</taxon>
        <taxon>asterids</taxon>
        <taxon>lamiids</taxon>
        <taxon>Solanales</taxon>
        <taxon>Convolvulaceae</taxon>
        <taxon>Cuscuteae</taxon>
        <taxon>Cuscuta</taxon>
        <taxon>Cuscuta subgen. Cuscuta</taxon>
    </lineage>
</organism>
<dbReference type="FunFam" id="1.10.10.60:FF:000162">
    <property type="entry name" value="trihelix transcription factor GT-1"/>
    <property type="match status" value="1"/>
</dbReference>
<evidence type="ECO:0000313" key="10">
    <source>
        <dbReference type="Proteomes" id="UP001152523"/>
    </source>
</evidence>
<dbReference type="GO" id="GO:0005634">
    <property type="term" value="C:nucleus"/>
    <property type="evidence" value="ECO:0007669"/>
    <property type="project" value="UniProtKB-SubCell"/>
</dbReference>
<dbReference type="AlphaFoldDB" id="A0AAV0CI58"/>
<evidence type="ECO:0000256" key="1">
    <source>
        <dbReference type="ARBA" id="ARBA00004123"/>
    </source>
</evidence>
<dbReference type="Gene3D" id="1.10.10.60">
    <property type="entry name" value="Homeodomain-like"/>
    <property type="match status" value="1"/>
</dbReference>
<proteinExistence type="predicted"/>
<evidence type="ECO:0000256" key="7">
    <source>
        <dbReference type="SAM" id="MobiDB-lite"/>
    </source>
</evidence>
<feature type="region of interest" description="Disordered" evidence="7">
    <location>
        <begin position="60"/>
        <end position="79"/>
    </location>
</feature>
<dbReference type="PANTHER" id="PTHR21654:SF84">
    <property type="entry name" value="SI:DKEY-66I24.7"/>
    <property type="match status" value="1"/>
</dbReference>
<dbReference type="Proteomes" id="UP001152523">
    <property type="component" value="Unassembled WGS sequence"/>
</dbReference>
<dbReference type="PANTHER" id="PTHR21654">
    <property type="entry name" value="FI21293P1"/>
    <property type="match status" value="1"/>
</dbReference>
<dbReference type="SMART" id="SM00717">
    <property type="entry name" value="SANT"/>
    <property type="match status" value="1"/>
</dbReference>
<evidence type="ECO:0000256" key="4">
    <source>
        <dbReference type="ARBA" id="ARBA00023125"/>
    </source>
</evidence>
<keyword evidence="3" id="KW-0805">Transcription regulation</keyword>
<name>A0AAV0CI58_9ASTE</name>
<evidence type="ECO:0000256" key="5">
    <source>
        <dbReference type="ARBA" id="ARBA00023163"/>
    </source>
</evidence>
<protein>
    <recommendedName>
        <fullName evidence="8">Myb-like domain-containing protein</fullName>
    </recommendedName>
</protein>
<evidence type="ECO:0000259" key="8">
    <source>
        <dbReference type="PROSITE" id="PS50090"/>
    </source>
</evidence>
<dbReference type="PROSITE" id="PS50090">
    <property type="entry name" value="MYB_LIKE"/>
    <property type="match status" value="1"/>
</dbReference>
<dbReference type="GO" id="GO:0003677">
    <property type="term" value="F:DNA binding"/>
    <property type="evidence" value="ECO:0007669"/>
    <property type="project" value="UniProtKB-KW"/>
</dbReference>
<keyword evidence="2" id="KW-0597">Phosphoprotein</keyword>
<evidence type="ECO:0000256" key="2">
    <source>
        <dbReference type="ARBA" id="ARBA00022553"/>
    </source>
</evidence>
<evidence type="ECO:0000256" key="6">
    <source>
        <dbReference type="ARBA" id="ARBA00023242"/>
    </source>
</evidence>
<dbReference type="GO" id="GO:0006355">
    <property type="term" value="P:regulation of DNA-templated transcription"/>
    <property type="evidence" value="ECO:0007669"/>
    <property type="project" value="UniProtKB-ARBA"/>
</dbReference>
<feature type="domain" description="Myb-like" evidence="8">
    <location>
        <begin position="82"/>
        <end position="146"/>
    </location>
</feature>
<evidence type="ECO:0000256" key="3">
    <source>
        <dbReference type="ARBA" id="ARBA00023015"/>
    </source>
</evidence>
<keyword evidence="5" id="KW-0804">Transcription</keyword>
<reference evidence="9" key="1">
    <citation type="submission" date="2022-07" db="EMBL/GenBank/DDBJ databases">
        <authorList>
            <person name="Macas J."/>
            <person name="Novak P."/>
            <person name="Neumann P."/>
        </authorList>
    </citation>
    <scope>NUCLEOTIDE SEQUENCE</scope>
</reference>
<dbReference type="EMBL" id="CAMAPF010000031">
    <property type="protein sequence ID" value="CAH9077678.1"/>
    <property type="molecule type" value="Genomic_DNA"/>
</dbReference>
<dbReference type="InterPro" id="IPR044822">
    <property type="entry name" value="Myb_DNA-bind_4"/>
</dbReference>
<sequence>MYMSEKPQPIDFYKTEASASITGDLQHHQSREMIMEVAAPNVPLPPHHHQPLLLPAVCNGGDTNSSGGEDNATINPSPELRAPKKRAETWVLEETLALISLRREIDSLFNTSKSNKHLWDRISMKMREKGFDRSPTMCTDKWRNLLKEFKKAKQNHDRNGSAKMSYYKEIEEILVDRNKNGGGGHKSPPAPKVDSFMHFSEKGLDDNNITFGPVEGVCTESGRPTLNLERRLDHDGHPLAIAADAVTASGVSPWNWRGTPGNGDQGNVLEGRVISVRWVDYTKRIGIDGSADAIKEAIKCAFGLRTKRAFWLEDEDNVVRALDRDMPLGSYTLHVDEGLSVKICMYEEAEDVAFSTEEKTFYNEEDFRDFLSRRGWRCLRDSYRNIDSMDELCPGAIYRGVH</sequence>
<gene>
    <name evidence="9" type="ORF">CEPIT_LOCUS6273</name>
</gene>